<evidence type="ECO:0000313" key="2">
    <source>
        <dbReference type="EMBL" id="KAK4018642.1"/>
    </source>
</evidence>
<evidence type="ECO:0000256" key="1">
    <source>
        <dbReference type="SAM" id="MobiDB-lite"/>
    </source>
</evidence>
<name>A0ABR0A0I8_9CRUS</name>
<keyword evidence="3" id="KW-1185">Reference proteome</keyword>
<proteinExistence type="predicted"/>
<accession>A0ABR0A0I8</accession>
<reference evidence="2 3" key="1">
    <citation type="journal article" date="2023" name="Nucleic Acids Res.">
        <title>The hologenome of Daphnia magna reveals possible DNA methylation and microbiome-mediated evolution of the host genome.</title>
        <authorList>
            <person name="Chaturvedi A."/>
            <person name="Li X."/>
            <person name="Dhandapani V."/>
            <person name="Marshall H."/>
            <person name="Kissane S."/>
            <person name="Cuenca-Cambronero M."/>
            <person name="Asole G."/>
            <person name="Calvet F."/>
            <person name="Ruiz-Romero M."/>
            <person name="Marangio P."/>
            <person name="Guigo R."/>
            <person name="Rago D."/>
            <person name="Mirbahai L."/>
            <person name="Eastwood N."/>
            <person name="Colbourne J.K."/>
            <person name="Zhou J."/>
            <person name="Mallon E."/>
            <person name="Orsini L."/>
        </authorList>
    </citation>
    <scope>NUCLEOTIDE SEQUENCE [LARGE SCALE GENOMIC DNA]</scope>
    <source>
        <strain evidence="2">LRV0_1</strain>
    </source>
</reference>
<dbReference type="Proteomes" id="UP001234178">
    <property type="component" value="Unassembled WGS sequence"/>
</dbReference>
<sequence length="75" mass="8908">MITRRSCPEATARETQQSEAFPRKEMASRKKHEFETCVWWLTRTRHGLLLGATKGFMCRQIVVDLKALKRRRMKN</sequence>
<comment type="caution">
    <text evidence="2">The sequence shown here is derived from an EMBL/GenBank/DDBJ whole genome shotgun (WGS) entry which is preliminary data.</text>
</comment>
<gene>
    <name evidence="2" type="ORF">OUZ56_000687</name>
</gene>
<dbReference type="EMBL" id="JAOYFB010000036">
    <property type="protein sequence ID" value="KAK4018642.1"/>
    <property type="molecule type" value="Genomic_DNA"/>
</dbReference>
<feature type="region of interest" description="Disordered" evidence="1">
    <location>
        <begin position="1"/>
        <end position="27"/>
    </location>
</feature>
<protein>
    <submittedName>
        <fullName evidence="2">Uncharacterized protein</fullName>
    </submittedName>
</protein>
<organism evidence="2 3">
    <name type="scientific">Daphnia magna</name>
    <dbReference type="NCBI Taxonomy" id="35525"/>
    <lineage>
        <taxon>Eukaryota</taxon>
        <taxon>Metazoa</taxon>
        <taxon>Ecdysozoa</taxon>
        <taxon>Arthropoda</taxon>
        <taxon>Crustacea</taxon>
        <taxon>Branchiopoda</taxon>
        <taxon>Diplostraca</taxon>
        <taxon>Cladocera</taxon>
        <taxon>Anomopoda</taxon>
        <taxon>Daphniidae</taxon>
        <taxon>Daphnia</taxon>
    </lineage>
</organism>
<evidence type="ECO:0000313" key="3">
    <source>
        <dbReference type="Proteomes" id="UP001234178"/>
    </source>
</evidence>